<accession>A0A8T1Q3S3</accession>
<organism evidence="2 3">
    <name type="scientific">Carya illinoinensis</name>
    <name type="common">Pecan</name>
    <dbReference type="NCBI Taxonomy" id="32201"/>
    <lineage>
        <taxon>Eukaryota</taxon>
        <taxon>Viridiplantae</taxon>
        <taxon>Streptophyta</taxon>
        <taxon>Embryophyta</taxon>
        <taxon>Tracheophyta</taxon>
        <taxon>Spermatophyta</taxon>
        <taxon>Magnoliopsida</taxon>
        <taxon>eudicotyledons</taxon>
        <taxon>Gunneridae</taxon>
        <taxon>Pentapetalae</taxon>
        <taxon>rosids</taxon>
        <taxon>fabids</taxon>
        <taxon>Fagales</taxon>
        <taxon>Juglandaceae</taxon>
        <taxon>Carya</taxon>
    </lineage>
</organism>
<proteinExistence type="predicted"/>
<sequence length="111" mass="12903">MEATRLSSASAALLLWRPIMSLPSPNCRRKHVGRTVKAGRSERNGRHYGGRLVDKNMIVLRMLIREMKISETSQAEPPSNWTEWEKQYYTHYDEDVCEVIGQLQSYFVKNC</sequence>
<name>A0A8T1Q3S3_CARIL</name>
<feature type="chain" id="PRO_5035727638" evidence="1">
    <location>
        <begin position="22"/>
        <end position="111"/>
    </location>
</feature>
<reference evidence="2" key="1">
    <citation type="submission" date="2020-12" db="EMBL/GenBank/DDBJ databases">
        <title>WGS assembly of Carya illinoinensis cv. Pawnee.</title>
        <authorList>
            <person name="Platts A."/>
            <person name="Shu S."/>
            <person name="Wright S."/>
            <person name="Barry K."/>
            <person name="Edger P."/>
            <person name="Pires J.C."/>
            <person name="Schmutz J."/>
        </authorList>
    </citation>
    <scope>NUCLEOTIDE SEQUENCE</scope>
    <source>
        <tissue evidence="2">Leaf</tissue>
    </source>
</reference>
<feature type="signal peptide" evidence="1">
    <location>
        <begin position="1"/>
        <end position="21"/>
    </location>
</feature>
<gene>
    <name evidence="2" type="ORF">CIPAW_07G082600</name>
</gene>
<dbReference type="PANTHER" id="PTHR33782:SF27">
    <property type="entry name" value="PROTEIN, PUTATIVE-RELATED"/>
    <property type="match status" value="1"/>
</dbReference>
<dbReference type="PANTHER" id="PTHR33782">
    <property type="entry name" value="OS01G0121600 PROTEIN"/>
    <property type="match status" value="1"/>
</dbReference>
<protein>
    <submittedName>
        <fullName evidence="2">Uncharacterized protein</fullName>
    </submittedName>
</protein>
<dbReference type="EMBL" id="CM031815">
    <property type="protein sequence ID" value="KAG6647490.1"/>
    <property type="molecule type" value="Genomic_DNA"/>
</dbReference>
<dbReference type="Proteomes" id="UP000811609">
    <property type="component" value="Chromosome 7"/>
</dbReference>
<dbReference type="AlphaFoldDB" id="A0A8T1Q3S3"/>
<evidence type="ECO:0000313" key="2">
    <source>
        <dbReference type="EMBL" id="KAG6647490.1"/>
    </source>
</evidence>
<evidence type="ECO:0000256" key="1">
    <source>
        <dbReference type="SAM" id="SignalP"/>
    </source>
</evidence>
<keyword evidence="3" id="KW-1185">Reference proteome</keyword>
<comment type="caution">
    <text evidence="2">The sequence shown here is derived from an EMBL/GenBank/DDBJ whole genome shotgun (WGS) entry which is preliminary data.</text>
</comment>
<evidence type="ECO:0000313" key="3">
    <source>
        <dbReference type="Proteomes" id="UP000811609"/>
    </source>
</evidence>
<keyword evidence="1" id="KW-0732">Signal</keyword>